<keyword evidence="5" id="KW-1185">Reference proteome</keyword>
<comment type="caution">
    <text evidence="4">The sequence shown here is derived from an EMBL/GenBank/DDBJ whole genome shotgun (WGS) entry which is preliminary data.</text>
</comment>
<evidence type="ECO:0008006" key="6">
    <source>
        <dbReference type="Google" id="ProtNLM"/>
    </source>
</evidence>
<dbReference type="EMBL" id="JAFIDN010000015">
    <property type="protein sequence ID" value="MBP3193835.1"/>
    <property type="molecule type" value="Genomic_DNA"/>
</dbReference>
<dbReference type="Pfam" id="PF07012">
    <property type="entry name" value="Curlin_rpt"/>
    <property type="match status" value="1"/>
</dbReference>
<reference evidence="4" key="1">
    <citation type="submission" date="2021-02" db="EMBL/GenBank/DDBJ databases">
        <title>Natronogracilivirga saccharolytica gen. nov. sp. nov. a new anaerobic, haloalkiliphilic carbohydrate-fermenting bacterium from soda lake and proposing of Cyclonatronumiaceae fam. nov. in the phylum Balneolaeota.</title>
        <authorList>
            <person name="Zhilina T.N."/>
            <person name="Sorokin D.Y."/>
            <person name="Zavarzina D.G."/>
            <person name="Toshchakov S.V."/>
            <person name="Kublanov I.V."/>
        </authorList>
    </citation>
    <scope>NUCLEOTIDE SEQUENCE</scope>
    <source>
        <strain evidence="4">Z-1702</strain>
    </source>
</reference>
<dbReference type="AlphaFoldDB" id="A0A8J7UVV1"/>
<organism evidence="4 5">
    <name type="scientific">Natronogracilivirga saccharolytica</name>
    <dbReference type="NCBI Taxonomy" id="2812953"/>
    <lineage>
        <taxon>Bacteria</taxon>
        <taxon>Pseudomonadati</taxon>
        <taxon>Balneolota</taxon>
        <taxon>Balneolia</taxon>
        <taxon>Balneolales</taxon>
        <taxon>Cyclonatronaceae</taxon>
        <taxon>Natronogracilivirga</taxon>
    </lineage>
</organism>
<dbReference type="GO" id="GO:0007155">
    <property type="term" value="P:cell adhesion"/>
    <property type="evidence" value="ECO:0007669"/>
    <property type="project" value="InterPro"/>
</dbReference>
<dbReference type="GO" id="GO:0009289">
    <property type="term" value="C:pilus"/>
    <property type="evidence" value="ECO:0007669"/>
    <property type="project" value="InterPro"/>
</dbReference>
<keyword evidence="2 3" id="KW-0732">Signal</keyword>
<feature type="signal peptide" evidence="3">
    <location>
        <begin position="1"/>
        <end position="22"/>
    </location>
</feature>
<evidence type="ECO:0000256" key="3">
    <source>
        <dbReference type="SAM" id="SignalP"/>
    </source>
</evidence>
<feature type="chain" id="PRO_5035303609" description="Curlin associated repeat-containing protein" evidence="3">
    <location>
        <begin position="23"/>
        <end position="191"/>
    </location>
</feature>
<gene>
    <name evidence="4" type="ORF">NATSA_14250</name>
</gene>
<evidence type="ECO:0000313" key="5">
    <source>
        <dbReference type="Proteomes" id="UP000673975"/>
    </source>
</evidence>
<accession>A0A8J7UVV1</accession>
<dbReference type="InterPro" id="IPR009742">
    <property type="entry name" value="Curlin_rpt"/>
</dbReference>
<name>A0A8J7UVV1_9BACT</name>
<evidence type="ECO:0000256" key="2">
    <source>
        <dbReference type="ARBA" id="ARBA00022729"/>
    </source>
</evidence>
<evidence type="ECO:0000313" key="4">
    <source>
        <dbReference type="EMBL" id="MBP3193835.1"/>
    </source>
</evidence>
<sequence>MARFKYLLAGLFVVFATCEIVAQDRGGPGEVFIDQANFEHNEAVREFTADFTLAFSDQMSLDSFDGFDGAGNVAVINQFGQGNTATMTQRGIGNMARMNIMGNNNEAGLLQHGNDNRFILNMEGDNNQYNAEQLGHGNELRMDLPNNGQEQVFVQDGTNLTIELANTGNAGGVPLNIRQTGNGASLMIENH</sequence>
<dbReference type="RefSeq" id="WP_210513293.1">
    <property type="nucleotide sequence ID" value="NZ_JAFIDN010000015.1"/>
</dbReference>
<evidence type="ECO:0000256" key="1">
    <source>
        <dbReference type="ARBA" id="ARBA00009766"/>
    </source>
</evidence>
<proteinExistence type="inferred from homology"/>
<comment type="similarity">
    <text evidence="1">Belongs to the CsgA/CsgB family.</text>
</comment>
<protein>
    <recommendedName>
        <fullName evidence="6">Curlin associated repeat-containing protein</fullName>
    </recommendedName>
</protein>
<dbReference type="Proteomes" id="UP000673975">
    <property type="component" value="Unassembled WGS sequence"/>
</dbReference>